<dbReference type="Pfam" id="PF01988">
    <property type="entry name" value="VIT1"/>
    <property type="match status" value="1"/>
</dbReference>
<keyword evidence="10" id="KW-1185">Reference proteome</keyword>
<comment type="similarity">
    <text evidence="2">Belongs to the CCC1 family.</text>
</comment>
<dbReference type="GO" id="GO:0030026">
    <property type="term" value="P:intracellular manganese ion homeostasis"/>
    <property type="evidence" value="ECO:0007669"/>
    <property type="project" value="InterPro"/>
</dbReference>
<keyword evidence="5 7" id="KW-0472">Membrane</keyword>
<name>A0A2P6N0S3_9EUKA</name>
<sequence length="290" mass="31027">MLSRRKATQPEHNDAPDLVGMSDAALASKGEDGHREVHVQGGKYLKSIIYGGLDGIASTFVAGMDSIHNRVNTHIVAAVAGQSNISLSVALVMGLAKLFAGGFSMGVGDWLATDAELSLAKAERAREAWEFENYPEGEIEEMVDIYVKKGLSEPAARRIMVILSKYPQAFIDIMLAEEIGISTDIFQQKPYMHGLVNFGSFMGWGIIPLLVYIIFVAISKTHPVAQEIVFGVCAAVTAVTLFIMGVIKGRLTGTNVITSGIITLFFGALSAGIGYGVVIALYKITGLAID</sequence>
<dbReference type="PANTHER" id="PTHR31851">
    <property type="entry name" value="FE(2+)/MN(2+) TRANSPORTER PCL1"/>
    <property type="match status" value="1"/>
</dbReference>
<evidence type="ECO:0000313" key="8">
    <source>
        <dbReference type="EMBL" id="PRP77510.1"/>
    </source>
</evidence>
<feature type="transmembrane region" description="Helical" evidence="7">
    <location>
        <begin position="224"/>
        <end position="247"/>
    </location>
</feature>
<keyword evidence="4 7" id="KW-1133">Transmembrane helix</keyword>
<dbReference type="GO" id="GO:0012505">
    <property type="term" value="C:endomembrane system"/>
    <property type="evidence" value="ECO:0007669"/>
    <property type="project" value="UniProtKB-SubCell"/>
</dbReference>
<dbReference type="EMBL" id="MDYQ01000260">
    <property type="protein sequence ID" value="PRP77510.1"/>
    <property type="molecule type" value="Genomic_DNA"/>
</dbReference>
<dbReference type="STRING" id="1890364.A0A2P6N0S3"/>
<evidence type="ECO:0000256" key="7">
    <source>
        <dbReference type="SAM" id="Phobius"/>
    </source>
</evidence>
<evidence type="ECO:0000256" key="4">
    <source>
        <dbReference type="ARBA" id="ARBA00022989"/>
    </source>
</evidence>
<evidence type="ECO:0000256" key="1">
    <source>
        <dbReference type="ARBA" id="ARBA00004127"/>
    </source>
</evidence>
<keyword evidence="3 7" id="KW-0812">Transmembrane</keyword>
<evidence type="ECO:0000256" key="6">
    <source>
        <dbReference type="SAM" id="MobiDB-lite"/>
    </source>
</evidence>
<dbReference type="InParanoid" id="A0A2P6N0S3"/>
<evidence type="ECO:0000256" key="2">
    <source>
        <dbReference type="ARBA" id="ARBA00007049"/>
    </source>
</evidence>
<feature type="transmembrane region" description="Helical" evidence="7">
    <location>
        <begin position="259"/>
        <end position="282"/>
    </location>
</feature>
<reference evidence="8 10" key="1">
    <citation type="journal article" date="2018" name="Genome Biol. Evol.">
        <title>Multiple Roots of Fruiting Body Formation in Amoebozoa.</title>
        <authorList>
            <person name="Hillmann F."/>
            <person name="Forbes G."/>
            <person name="Novohradska S."/>
            <person name="Ferling I."/>
            <person name="Riege K."/>
            <person name="Groth M."/>
            <person name="Westermann M."/>
            <person name="Marz M."/>
            <person name="Spaller T."/>
            <person name="Winckler T."/>
            <person name="Schaap P."/>
            <person name="Glockner G."/>
        </authorList>
    </citation>
    <scope>NUCLEOTIDE SEQUENCE [LARGE SCALE GENOMIC DNA]</scope>
    <source>
        <strain evidence="8 10">Jena</strain>
    </source>
</reference>
<dbReference type="FunCoup" id="A0A2P6N0S3">
    <property type="interactions" value="34"/>
</dbReference>
<dbReference type="EMBL" id="MDYQ01000260">
    <property type="protein sequence ID" value="PRP77518.1"/>
    <property type="molecule type" value="Genomic_DNA"/>
</dbReference>
<evidence type="ECO:0000256" key="3">
    <source>
        <dbReference type="ARBA" id="ARBA00022692"/>
    </source>
</evidence>
<evidence type="ECO:0000313" key="10">
    <source>
        <dbReference type="Proteomes" id="UP000241769"/>
    </source>
</evidence>
<dbReference type="Proteomes" id="UP000241769">
    <property type="component" value="Unassembled WGS sequence"/>
</dbReference>
<dbReference type="AlphaFoldDB" id="A0A2P6N0S3"/>
<evidence type="ECO:0000313" key="9">
    <source>
        <dbReference type="EMBL" id="PRP77518.1"/>
    </source>
</evidence>
<accession>A0A2P6N0S3</accession>
<organism evidence="8 10">
    <name type="scientific">Planoprotostelium fungivorum</name>
    <dbReference type="NCBI Taxonomy" id="1890364"/>
    <lineage>
        <taxon>Eukaryota</taxon>
        <taxon>Amoebozoa</taxon>
        <taxon>Evosea</taxon>
        <taxon>Variosea</taxon>
        <taxon>Cavosteliida</taxon>
        <taxon>Cavosteliaceae</taxon>
        <taxon>Planoprotostelium</taxon>
    </lineage>
</organism>
<gene>
    <name evidence="8" type="ORF">PROFUN_14259</name>
    <name evidence="9" type="ORF">PROFUN_14267</name>
</gene>
<feature type="region of interest" description="Disordered" evidence="6">
    <location>
        <begin position="1"/>
        <end position="20"/>
    </location>
</feature>
<proteinExistence type="inferred from homology"/>
<feature type="transmembrane region" description="Helical" evidence="7">
    <location>
        <begin position="195"/>
        <end position="218"/>
    </location>
</feature>
<evidence type="ECO:0000256" key="5">
    <source>
        <dbReference type="ARBA" id="ARBA00023136"/>
    </source>
</evidence>
<comment type="caution">
    <text evidence="8">The sequence shown here is derived from an EMBL/GenBank/DDBJ whole genome shotgun (WGS) entry which is preliminary data.</text>
</comment>
<dbReference type="GO" id="GO:0005384">
    <property type="term" value="F:manganese ion transmembrane transporter activity"/>
    <property type="evidence" value="ECO:0007669"/>
    <property type="project" value="InterPro"/>
</dbReference>
<comment type="subcellular location">
    <subcellularLocation>
        <location evidence="1">Endomembrane system</location>
        <topology evidence="1">Multi-pass membrane protein</topology>
    </subcellularLocation>
</comment>
<dbReference type="InterPro" id="IPR008217">
    <property type="entry name" value="Ccc1_fam"/>
</dbReference>
<protein>
    <submittedName>
        <fullName evidence="8">Transmembrane protein</fullName>
    </submittedName>
</protein>
<dbReference type="OrthoDB" id="73465at2759"/>